<name>A0A7S2VE49_9STRA</name>
<dbReference type="AlphaFoldDB" id="A0A7S2VE49"/>
<dbReference type="InterPro" id="IPR009069">
    <property type="entry name" value="Cys_alpha_HP_mot_SF"/>
</dbReference>
<gene>
    <name evidence="1" type="ORF">APAL1065_LOCUS6623</name>
</gene>
<dbReference type="SUPFAM" id="SSF47072">
    <property type="entry name" value="Cysteine alpha-hairpin motif"/>
    <property type="match status" value="1"/>
</dbReference>
<proteinExistence type="predicted"/>
<reference evidence="1" key="1">
    <citation type="submission" date="2021-01" db="EMBL/GenBank/DDBJ databases">
        <authorList>
            <person name="Corre E."/>
            <person name="Pelletier E."/>
            <person name="Niang G."/>
            <person name="Scheremetjew M."/>
            <person name="Finn R."/>
            <person name="Kale V."/>
            <person name="Holt S."/>
            <person name="Cochrane G."/>
            <person name="Meng A."/>
            <person name="Brown T."/>
            <person name="Cohen L."/>
        </authorList>
    </citation>
    <scope>NUCLEOTIDE SEQUENCE</scope>
    <source>
        <strain evidence="1">CCMP125</strain>
    </source>
</reference>
<accession>A0A7S2VE49</accession>
<protein>
    <submittedName>
        <fullName evidence="1">Uncharacterized protein</fullName>
    </submittedName>
</protein>
<dbReference type="EMBL" id="HBHT01009910">
    <property type="protein sequence ID" value="CAD9953907.1"/>
    <property type="molecule type" value="Transcribed_RNA"/>
</dbReference>
<evidence type="ECO:0000313" key="1">
    <source>
        <dbReference type="EMBL" id="CAD9953907.1"/>
    </source>
</evidence>
<organism evidence="1">
    <name type="scientific">Entomoneis paludosa</name>
    <dbReference type="NCBI Taxonomy" id="265537"/>
    <lineage>
        <taxon>Eukaryota</taxon>
        <taxon>Sar</taxon>
        <taxon>Stramenopiles</taxon>
        <taxon>Ochrophyta</taxon>
        <taxon>Bacillariophyta</taxon>
        <taxon>Bacillariophyceae</taxon>
        <taxon>Bacillariophycidae</taxon>
        <taxon>Entomoneidaceae</taxon>
        <taxon>Entomoneis</taxon>
    </lineage>
</organism>
<sequence length="102" mass="12179">MSNKLPGTYRITMDMMKRAKKSLKKQGLHPCTPEINKVFSALPAADYQMSKCYKYVKDMDDCVRHHRDLKLTKRKPPTLFYLSKYLDQKKHRKNTNWTKEKL</sequence>